<comment type="catalytic activity">
    <reaction evidence="6">
        <text>2-deoxy-D-ribose 5-phosphate = D-glyceraldehyde 3-phosphate + acetaldehyde</text>
        <dbReference type="Rhea" id="RHEA:12821"/>
        <dbReference type="ChEBI" id="CHEBI:15343"/>
        <dbReference type="ChEBI" id="CHEBI:59776"/>
        <dbReference type="ChEBI" id="CHEBI:62877"/>
        <dbReference type="EC" id="4.1.2.4"/>
    </reaction>
</comment>
<evidence type="ECO:0000256" key="3">
    <source>
        <dbReference type="ARBA" id="ARBA00012515"/>
    </source>
</evidence>
<gene>
    <name evidence="8" type="primary">deoC</name>
    <name evidence="8" type="ORF">IAC68_06535</name>
</gene>
<comment type="caution">
    <text evidence="8">The sequence shown here is derived from an EMBL/GenBank/DDBJ whole genome shotgun (WGS) entry which is preliminary data.</text>
</comment>
<protein>
    <recommendedName>
        <fullName evidence="3 7">Deoxyribose-phosphate aldolase</fullName>
        <ecNumber evidence="3 7">4.1.2.4</ecNumber>
    </recommendedName>
</protein>
<dbReference type="PIRSF" id="PIRSF001357">
    <property type="entry name" value="DeoC"/>
    <property type="match status" value="1"/>
</dbReference>
<evidence type="ECO:0000256" key="5">
    <source>
        <dbReference type="ARBA" id="ARBA00023270"/>
    </source>
</evidence>
<dbReference type="SUPFAM" id="SSF51569">
    <property type="entry name" value="Aldolase"/>
    <property type="match status" value="1"/>
</dbReference>
<comment type="pathway">
    <text evidence="1">Carbohydrate degradation; 2-deoxy-D-ribose 1-phosphate degradation; D-glyceraldehyde 3-phosphate and acetaldehyde from 2-deoxy-alpha-D-ribose 1-phosphate: step 2/2.</text>
</comment>
<keyword evidence="4 8" id="KW-0456">Lyase</keyword>
<evidence type="ECO:0000256" key="4">
    <source>
        <dbReference type="ARBA" id="ARBA00023239"/>
    </source>
</evidence>
<accession>A0A9D9DM21</accession>
<keyword evidence="5" id="KW-0704">Schiff base</keyword>
<dbReference type="Gene3D" id="3.20.20.70">
    <property type="entry name" value="Aldolase class I"/>
    <property type="match status" value="1"/>
</dbReference>
<dbReference type="EC" id="4.1.2.4" evidence="3 7"/>
<evidence type="ECO:0000256" key="2">
    <source>
        <dbReference type="ARBA" id="ARBA00009473"/>
    </source>
</evidence>
<dbReference type="GO" id="GO:0009264">
    <property type="term" value="P:deoxyribonucleotide catabolic process"/>
    <property type="evidence" value="ECO:0007669"/>
    <property type="project" value="UniProtKB-UniRule"/>
</dbReference>
<sequence length="288" mass="31356">MKQILEKYGYAPDMEAIDRILTLIQNNLGSYESAGNLAACMGLIDLTSLNSADTEAKIAGMTQKVNMVKSSFPEYPAPAAICVYPNFAECVKKNLTVHSVKTAVVAGAFPHSQSFDQVKKLECKMAAESADEIDIVLPLHLFLAGEYEKTADSIREIKEILQEKTLKVILETGVLASPTAIAAASFLAMEAGADFIKTSTGKLEPAATPMAAIIMCDAIKRYYIQCGRKVGFKAAGGMTATKDALCYYSIVDTILGKEWLNKEYFRLGTSRLANAILSELEEKTVNYY</sequence>
<proteinExistence type="inferred from homology"/>
<dbReference type="PANTHER" id="PTHR10889">
    <property type="entry name" value="DEOXYRIBOSE-PHOSPHATE ALDOLASE"/>
    <property type="match status" value="1"/>
</dbReference>
<dbReference type="SMART" id="SM01133">
    <property type="entry name" value="DeoC"/>
    <property type="match status" value="1"/>
</dbReference>
<evidence type="ECO:0000256" key="6">
    <source>
        <dbReference type="ARBA" id="ARBA00048791"/>
    </source>
</evidence>
<dbReference type="GO" id="GO:0004139">
    <property type="term" value="F:deoxyribose-phosphate aldolase activity"/>
    <property type="evidence" value="ECO:0007669"/>
    <property type="project" value="UniProtKB-UniRule"/>
</dbReference>
<dbReference type="Pfam" id="PF01791">
    <property type="entry name" value="DeoC"/>
    <property type="match status" value="1"/>
</dbReference>
<dbReference type="EMBL" id="JADINB010000140">
    <property type="protein sequence ID" value="MBO8429567.1"/>
    <property type="molecule type" value="Genomic_DNA"/>
</dbReference>
<evidence type="ECO:0000313" key="9">
    <source>
        <dbReference type="Proteomes" id="UP000823635"/>
    </source>
</evidence>
<dbReference type="InterPro" id="IPR013785">
    <property type="entry name" value="Aldolase_TIM"/>
</dbReference>
<evidence type="ECO:0000256" key="7">
    <source>
        <dbReference type="NCBIfam" id="TIGR00126"/>
    </source>
</evidence>
<evidence type="ECO:0000256" key="1">
    <source>
        <dbReference type="ARBA" id="ARBA00004816"/>
    </source>
</evidence>
<dbReference type="InterPro" id="IPR011343">
    <property type="entry name" value="DeoC"/>
</dbReference>
<dbReference type="GO" id="GO:0016052">
    <property type="term" value="P:carbohydrate catabolic process"/>
    <property type="evidence" value="ECO:0007669"/>
    <property type="project" value="TreeGrafter"/>
</dbReference>
<dbReference type="PANTHER" id="PTHR10889:SF3">
    <property type="entry name" value="DEOXYRIBOSE-PHOSPHATE ALDOLASE"/>
    <property type="match status" value="1"/>
</dbReference>
<reference evidence="8" key="1">
    <citation type="submission" date="2020-10" db="EMBL/GenBank/DDBJ databases">
        <authorList>
            <person name="Gilroy R."/>
        </authorList>
    </citation>
    <scope>NUCLEOTIDE SEQUENCE</scope>
    <source>
        <strain evidence="8">15467</strain>
    </source>
</reference>
<reference evidence="8" key="2">
    <citation type="journal article" date="2021" name="PeerJ">
        <title>Extensive microbial diversity within the chicken gut microbiome revealed by metagenomics and culture.</title>
        <authorList>
            <person name="Gilroy R."/>
            <person name="Ravi A."/>
            <person name="Getino M."/>
            <person name="Pursley I."/>
            <person name="Horton D.L."/>
            <person name="Alikhan N.F."/>
            <person name="Baker D."/>
            <person name="Gharbi K."/>
            <person name="Hall N."/>
            <person name="Watson M."/>
            <person name="Adriaenssens E.M."/>
            <person name="Foster-Nyarko E."/>
            <person name="Jarju S."/>
            <person name="Secka A."/>
            <person name="Antonio M."/>
            <person name="Oren A."/>
            <person name="Chaudhuri R.R."/>
            <person name="La Ragione R."/>
            <person name="Hildebrand F."/>
            <person name="Pallen M.J."/>
        </authorList>
    </citation>
    <scope>NUCLEOTIDE SEQUENCE</scope>
    <source>
        <strain evidence="8">15467</strain>
    </source>
</reference>
<evidence type="ECO:0000313" key="8">
    <source>
        <dbReference type="EMBL" id="MBO8429567.1"/>
    </source>
</evidence>
<comment type="similarity">
    <text evidence="2">Belongs to the DeoC/FbaB aldolase family. DeoC type 2 subfamily.</text>
</comment>
<name>A0A9D9DM21_9BACT</name>
<dbReference type="Proteomes" id="UP000823635">
    <property type="component" value="Unassembled WGS sequence"/>
</dbReference>
<organism evidence="8 9">
    <name type="scientific">Candidatus Egerieousia excrementavium</name>
    <dbReference type="NCBI Taxonomy" id="2840778"/>
    <lineage>
        <taxon>Bacteria</taxon>
        <taxon>Pseudomonadati</taxon>
        <taxon>Bacteroidota</taxon>
        <taxon>Bacteroidia</taxon>
        <taxon>Bacteroidales</taxon>
        <taxon>Candidatus Egerieousia</taxon>
    </lineage>
</organism>
<dbReference type="InterPro" id="IPR002915">
    <property type="entry name" value="DeoC/FbaB/LacD_aldolase"/>
</dbReference>
<dbReference type="GO" id="GO:0005737">
    <property type="term" value="C:cytoplasm"/>
    <property type="evidence" value="ECO:0007669"/>
    <property type="project" value="InterPro"/>
</dbReference>
<dbReference type="NCBIfam" id="TIGR00126">
    <property type="entry name" value="deoC"/>
    <property type="match status" value="1"/>
</dbReference>
<dbReference type="AlphaFoldDB" id="A0A9D9DM21"/>